<feature type="domain" description="T6SS Phospholipase effector Tle1-like catalytic" evidence="1">
    <location>
        <begin position="2"/>
        <end position="271"/>
    </location>
</feature>
<dbReference type="Proteomes" id="UP000192610">
    <property type="component" value="Unassembled WGS sequence"/>
</dbReference>
<dbReference type="Pfam" id="PF09994">
    <property type="entry name" value="T6SS_Tle1-like_cat"/>
    <property type="match status" value="1"/>
</dbReference>
<dbReference type="STRING" id="354355.SAMN05660816_04007"/>
<dbReference type="InterPro" id="IPR018712">
    <property type="entry name" value="Tle1-like_cat"/>
</dbReference>
<evidence type="ECO:0000313" key="3">
    <source>
        <dbReference type="Proteomes" id="UP000192610"/>
    </source>
</evidence>
<dbReference type="AlphaFoldDB" id="A0A1V9E4C8"/>
<gene>
    <name evidence="2" type="ORF">A4H97_15215</name>
</gene>
<protein>
    <recommendedName>
        <fullName evidence="1">T6SS Phospholipase effector Tle1-like catalytic domain-containing protein</fullName>
    </recommendedName>
</protein>
<evidence type="ECO:0000259" key="1">
    <source>
        <dbReference type="Pfam" id="PF09994"/>
    </source>
</evidence>
<reference evidence="3" key="1">
    <citation type="submission" date="2016-04" db="EMBL/GenBank/DDBJ databases">
        <authorList>
            <person name="Chen L."/>
            <person name="Zhuang W."/>
            <person name="Wang G."/>
        </authorList>
    </citation>
    <scope>NUCLEOTIDE SEQUENCE [LARGE SCALE GENOMIC DNA]</scope>
    <source>
        <strain evidence="3">17621</strain>
    </source>
</reference>
<dbReference type="PANTHER" id="PTHR33840">
    <property type="match status" value="1"/>
</dbReference>
<keyword evidence="3" id="KW-1185">Reference proteome</keyword>
<dbReference type="PANTHER" id="PTHR33840:SF1">
    <property type="entry name" value="TLE1 PHOSPHOLIPASE DOMAIN-CONTAINING PROTEIN"/>
    <property type="match status" value="1"/>
</dbReference>
<evidence type="ECO:0000313" key="2">
    <source>
        <dbReference type="EMBL" id="OQP40952.1"/>
    </source>
</evidence>
<comment type="caution">
    <text evidence="2">The sequence shown here is derived from an EMBL/GenBank/DDBJ whole genome shotgun (WGS) entry which is preliminary data.</text>
</comment>
<organism evidence="2 3">
    <name type="scientific">Niastella yeongjuensis</name>
    <dbReference type="NCBI Taxonomy" id="354355"/>
    <lineage>
        <taxon>Bacteria</taxon>
        <taxon>Pseudomonadati</taxon>
        <taxon>Bacteroidota</taxon>
        <taxon>Chitinophagia</taxon>
        <taxon>Chitinophagales</taxon>
        <taxon>Chitinophagaceae</taxon>
        <taxon>Niastella</taxon>
    </lineage>
</organism>
<dbReference type="EMBL" id="LVXG01000067">
    <property type="protein sequence ID" value="OQP40952.1"/>
    <property type="molecule type" value="Genomic_DNA"/>
</dbReference>
<name>A0A1V9E4C8_9BACT</name>
<accession>A0A1V9E4C8</accession>
<dbReference type="OrthoDB" id="4378831at2"/>
<sequence length="372" mass="42725">MKRLITCSDGTWNKPGNTDRGQRVETNVEKMYQCICSYDNSTGQPIPQLKFYDKGIGTGYSWKSNLLGGITGAGIDKNIKDIYTFLVTNYEPGDEIYLFGFSRGAYTARSIGGLIRNCGILKPEYLGLTDKAYDLYRMRDEYTAPESDMMVGFRKRYAREDLTPIKFIGVWDTVGSLGIPLPWYRSWNMKKYQFHDVTLSSSVENAFHALAIDERRKMFSPALWQLSDTVKNDPDHPQQVEQRWFAGVHSNIGGGYADTGLSDLALQWLATQANNIGLCYDNSEYKSIKGNPWGELRNSYSPAFWFWLPIWRAITLNDDTRQTIDASVLERFREMYQYRPRNLRKYVNLDESNKPMVVLKQRAEGKGQKAEI</sequence>
<dbReference type="RefSeq" id="WP_081203936.1">
    <property type="nucleotide sequence ID" value="NZ_FOCZ01000007.1"/>
</dbReference>
<proteinExistence type="predicted"/>